<proteinExistence type="predicted"/>
<dbReference type="Proteomes" id="UP001062846">
    <property type="component" value="Chromosome 12"/>
</dbReference>
<accession>A0ACC0LLA2</accession>
<comment type="caution">
    <text evidence="1">The sequence shown here is derived from an EMBL/GenBank/DDBJ whole genome shotgun (WGS) entry which is preliminary data.</text>
</comment>
<name>A0ACC0LLA2_RHOML</name>
<evidence type="ECO:0000313" key="1">
    <source>
        <dbReference type="EMBL" id="KAI8529172.1"/>
    </source>
</evidence>
<protein>
    <submittedName>
        <fullName evidence="1">Uncharacterized protein</fullName>
    </submittedName>
</protein>
<keyword evidence="2" id="KW-1185">Reference proteome</keyword>
<dbReference type="EMBL" id="CM046399">
    <property type="protein sequence ID" value="KAI8529172.1"/>
    <property type="molecule type" value="Genomic_DNA"/>
</dbReference>
<organism evidence="1 2">
    <name type="scientific">Rhododendron molle</name>
    <name type="common">Chinese azalea</name>
    <name type="synonym">Azalea mollis</name>
    <dbReference type="NCBI Taxonomy" id="49168"/>
    <lineage>
        <taxon>Eukaryota</taxon>
        <taxon>Viridiplantae</taxon>
        <taxon>Streptophyta</taxon>
        <taxon>Embryophyta</taxon>
        <taxon>Tracheophyta</taxon>
        <taxon>Spermatophyta</taxon>
        <taxon>Magnoliopsida</taxon>
        <taxon>eudicotyledons</taxon>
        <taxon>Gunneridae</taxon>
        <taxon>Pentapetalae</taxon>
        <taxon>asterids</taxon>
        <taxon>Ericales</taxon>
        <taxon>Ericaceae</taxon>
        <taxon>Ericoideae</taxon>
        <taxon>Rhodoreae</taxon>
        <taxon>Rhododendron</taxon>
    </lineage>
</organism>
<reference evidence="1" key="1">
    <citation type="submission" date="2022-02" db="EMBL/GenBank/DDBJ databases">
        <title>Plant Genome Project.</title>
        <authorList>
            <person name="Zhang R.-G."/>
        </authorList>
    </citation>
    <scope>NUCLEOTIDE SEQUENCE</scope>
    <source>
        <strain evidence="1">AT1</strain>
    </source>
</reference>
<evidence type="ECO:0000313" key="2">
    <source>
        <dbReference type="Proteomes" id="UP001062846"/>
    </source>
</evidence>
<gene>
    <name evidence="1" type="ORF">RHMOL_Rhmol12G0205200</name>
</gene>
<sequence length="104" mass="12086">MASFRSYLNSPVGPKKTHFWGPSLTLDLNYCTNCNWWVWQGREEIKKPPDMISGNMTGAIFVFSALFMRFAWMVQLRNYPLLTCHASNETMQLYQLSRWAKGNG</sequence>